<feature type="non-terminal residue" evidence="1">
    <location>
        <position position="1"/>
    </location>
</feature>
<evidence type="ECO:0000313" key="2">
    <source>
        <dbReference type="Proteomes" id="UP000215335"/>
    </source>
</evidence>
<sequence>ISGYVGILFSLIHNRNGNMTYGLGAITDKARKITVQVKQFTTSDLEIGDHVTVSGIVKDQDALVTIYCDSMNNIKLDLEVKPLAPEIVQRGGRHVKRIRTVQE</sequence>
<dbReference type="EMBL" id="NNAY01005282">
    <property type="protein sequence ID" value="OXU16793.1"/>
    <property type="molecule type" value="Genomic_DNA"/>
</dbReference>
<evidence type="ECO:0000313" key="1">
    <source>
        <dbReference type="EMBL" id="OXU16793.1"/>
    </source>
</evidence>
<comment type="caution">
    <text evidence="1">The sequence shown here is derived from an EMBL/GenBank/DDBJ whole genome shotgun (WGS) entry which is preliminary data.</text>
</comment>
<dbReference type="AlphaFoldDB" id="A0A232EEM2"/>
<protein>
    <submittedName>
        <fullName evidence="1">Uncharacterized protein</fullName>
    </submittedName>
</protein>
<accession>A0A232EEM2</accession>
<proteinExistence type="predicted"/>
<reference evidence="1 2" key="1">
    <citation type="journal article" date="2017" name="Curr. Biol.">
        <title>The Evolution of Venom by Co-option of Single-Copy Genes.</title>
        <authorList>
            <person name="Martinson E.O."/>
            <person name="Mrinalini"/>
            <person name="Kelkar Y.D."/>
            <person name="Chang C.H."/>
            <person name="Werren J.H."/>
        </authorList>
    </citation>
    <scope>NUCLEOTIDE SEQUENCE [LARGE SCALE GENOMIC DNA]</scope>
    <source>
        <strain evidence="1 2">Alberta</strain>
        <tissue evidence="1">Whole body</tissue>
    </source>
</reference>
<keyword evidence="2" id="KW-1185">Reference proteome</keyword>
<organism evidence="1 2">
    <name type="scientific">Trichomalopsis sarcophagae</name>
    <dbReference type="NCBI Taxonomy" id="543379"/>
    <lineage>
        <taxon>Eukaryota</taxon>
        <taxon>Metazoa</taxon>
        <taxon>Ecdysozoa</taxon>
        <taxon>Arthropoda</taxon>
        <taxon>Hexapoda</taxon>
        <taxon>Insecta</taxon>
        <taxon>Pterygota</taxon>
        <taxon>Neoptera</taxon>
        <taxon>Endopterygota</taxon>
        <taxon>Hymenoptera</taxon>
        <taxon>Apocrita</taxon>
        <taxon>Proctotrupomorpha</taxon>
        <taxon>Chalcidoidea</taxon>
        <taxon>Pteromalidae</taxon>
        <taxon>Pteromalinae</taxon>
        <taxon>Trichomalopsis</taxon>
    </lineage>
</organism>
<name>A0A232EEM2_9HYME</name>
<gene>
    <name evidence="1" type="ORF">TSAR_006016</name>
</gene>
<dbReference type="Proteomes" id="UP000215335">
    <property type="component" value="Unassembled WGS sequence"/>
</dbReference>